<reference evidence="2" key="1">
    <citation type="journal article" date="2019" name="Int. J. Syst. Evol. Microbiol.">
        <title>The Global Catalogue of Microorganisms (GCM) 10K type strain sequencing project: providing services to taxonomists for standard genome sequencing and annotation.</title>
        <authorList>
            <consortium name="The Broad Institute Genomics Platform"/>
            <consortium name="The Broad Institute Genome Sequencing Center for Infectious Disease"/>
            <person name="Wu L."/>
            <person name="Ma J."/>
        </authorList>
    </citation>
    <scope>NUCLEOTIDE SEQUENCE [LARGE SCALE GENOMIC DNA]</scope>
    <source>
        <strain evidence="2">JCM 1407</strain>
    </source>
</reference>
<dbReference type="Pfam" id="PF13162">
    <property type="entry name" value="DUF3997"/>
    <property type="match status" value="1"/>
</dbReference>
<accession>A0ABP3UMY6</accession>
<dbReference type="PROSITE" id="PS51257">
    <property type="entry name" value="PROKAR_LIPOPROTEIN"/>
    <property type="match status" value="1"/>
</dbReference>
<keyword evidence="2" id="KW-1185">Reference proteome</keyword>
<dbReference type="Proteomes" id="UP001501510">
    <property type="component" value="Unassembled WGS sequence"/>
</dbReference>
<dbReference type="EMBL" id="BAAACG010000008">
    <property type="protein sequence ID" value="GAA0739153.1"/>
    <property type="molecule type" value="Genomic_DNA"/>
</dbReference>
<gene>
    <name evidence="1" type="ORF">GCM10008906_17530</name>
</gene>
<protein>
    <recommendedName>
        <fullName evidence="3">DUF3997 domain-containing protein</fullName>
    </recommendedName>
</protein>
<comment type="caution">
    <text evidence="1">The sequence shown here is derived from an EMBL/GenBank/DDBJ whole genome shotgun (WGS) entry which is preliminary data.</text>
</comment>
<name>A0ABP3UMY6_9CLOT</name>
<sequence length="148" mass="17064">MKQFFKIMIITLISLLFYGCAGLGDFEIKLSKGYVLSRSSANMVTINKKEDGNSLSQTIIPEKVDKVSWNDKYILVKRINVEKENTSSNKKNRDKASHEPESDYWIIKVDNGNLYPSPTYEEFLEKRKELCVPNNLKLKKVSELKPVK</sequence>
<proteinExistence type="predicted"/>
<organism evidence="1 2">
    <name type="scientific">Clostridium oceanicum</name>
    <dbReference type="NCBI Taxonomy" id="1543"/>
    <lineage>
        <taxon>Bacteria</taxon>
        <taxon>Bacillati</taxon>
        <taxon>Bacillota</taxon>
        <taxon>Clostridia</taxon>
        <taxon>Eubacteriales</taxon>
        <taxon>Clostridiaceae</taxon>
        <taxon>Clostridium</taxon>
    </lineage>
</organism>
<evidence type="ECO:0000313" key="1">
    <source>
        <dbReference type="EMBL" id="GAA0739153.1"/>
    </source>
</evidence>
<evidence type="ECO:0008006" key="3">
    <source>
        <dbReference type="Google" id="ProtNLM"/>
    </source>
</evidence>
<dbReference type="RefSeq" id="WP_343760836.1">
    <property type="nucleotide sequence ID" value="NZ_BAAACG010000008.1"/>
</dbReference>
<dbReference type="InterPro" id="IPR025059">
    <property type="entry name" value="DUF3997"/>
</dbReference>
<evidence type="ECO:0000313" key="2">
    <source>
        <dbReference type="Proteomes" id="UP001501510"/>
    </source>
</evidence>